<sequence>MRSTLNPSQSILITPTARAGRSSRPTRAFFLPGGRRPADPPVGRAPQRPDRSRRPLRRRRRPADLDRRQRLDRQARQRLHA</sequence>
<reference evidence="2 3" key="1">
    <citation type="submission" date="2018-12" db="EMBL/GenBank/DDBJ databases">
        <authorList>
            <person name="Toschakov S.V."/>
        </authorList>
    </citation>
    <scope>NUCLEOTIDE SEQUENCE [LARGE SCALE GENOMIC DNA]</scope>
    <source>
        <strain evidence="2 3">GM2012</strain>
    </source>
</reference>
<proteinExistence type="predicted"/>
<evidence type="ECO:0000256" key="1">
    <source>
        <dbReference type="SAM" id="MobiDB-lite"/>
    </source>
</evidence>
<comment type="caution">
    <text evidence="2">The sequence shown here is derived from an EMBL/GenBank/DDBJ whole genome shotgun (WGS) entry which is preliminary data.</text>
</comment>
<dbReference type="AlphaFoldDB" id="A0A432MJ42"/>
<dbReference type="EMBL" id="RYZH01000022">
    <property type="protein sequence ID" value="RUL87394.1"/>
    <property type="molecule type" value="Genomic_DNA"/>
</dbReference>
<evidence type="ECO:0000313" key="2">
    <source>
        <dbReference type="EMBL" id="RUL87394.1"/>
    </source>
</evidence>
<keyword evidence="3" id="KW-1185">Reference proteome</keyword>
<feature type="compositionally biased region" description="Polar residues" evidence="1">
    <location>
        <begin position="1"/>
        <end position="13"/>
    </location>
</feature>
<accession>A0A432MJ42</accession>
<organism evidence="2 3">
    <name type="scientific">Tautonia sociabilis</name>
    <dbReference type="NCBI Taxonomy" id="2080755"/>
    <lineage>
        <taxon>Bacteria</taxon>
        <taxon>Pseudomonadati</taxon>
        <taxon>Planctomycetota</taxon>
        <taxon>Planctomycetia</taxon>
        <taxon>Isosphaerales</taxon>
        <taxon>Isosphaeraceae</taxon>
        <taxon>Tautonia</taxon>
    </lineage>
</organism>
<feature type="region of interest" description="Disordered" evidence="1">
    <location>
        <begin position="1"/>
        <end position="81"/>
    </location>
</feature>
<name>A0A432MJ42_9BACT</name>
<dbReference type="Proteomes" id="UP000280296">
    <property type="component" value="Unassembled WGS sequence"/>
</dbReference>
<feature type="compositionally biased region" description="Basic and acidic residues" evidence="1">
    <location>
        <begin position="62"/>
        <end position="75"/>
    </location>
</feature>
<gene>
    <name evidence="2" type="ORF">TsocGM_12755</name>
</gene>
<evidence type="ECO:0000313" key="3">
    <source>
        <dbReference type="Proteomes" id="UP000280296"/>
    </source>
</evidence>
<reference evidence="2 3" key="2">
    <citation type="submission" date="2019-01" db="EMBL/GenBank/DDBJ databases">
        <title>Tautonia sociabilis, a novel thermotolerant planctomycete of Isosphaeraceae family, isolated from a 4000 m deep subterranean habitat.</title>
        <authorList>
            <person name="Kovaleva O.L."/>
            <person name="Elcheninov A.G."/>
            <person name="Van Heerden E."/>
            <person name="Toshchakov S.V."/>
            <person name="Novikov A."/>
            <person name="Bonch-Osmolovskaya E.A."/>
            <person name="Kublanov I.V."/>
        </authorList>
    </citation>
    <scope>NUCLEOTIDE SEQUENCE [LARGE SCALE GENOMIC DNA]</scope>
    <source>
        <strain evidence="2 3">GM2012</strain>
    </source>
</reference>
<protein>
    <submittedName>
        <fullName evidence="2">Uncharacterized protein</fullName>
    </submittedName>
</protein>